<evidence type="ECO:0000259" key="14">
    <source>
        <dbReference type="SMART" id="SM00831"/>
    </source>
</evidence>
<proteinExistence type="inferred from homology"/>
<dbReference type="CDD" id="cd02076">
    <property type="entry name" value="P-type_ATPase_H"/>
    <property type="match status" value="1"/>
</dbReference>
<evidence type="ECO:0000256" key="4">
    <source>
        <dbReference type="ARBA" id="ARBA00022692"/>
    </source>
</evidence>
<dbReference type="InterPro" id="IPR001757">
    <property type="entry name" value="P_typ_ATPase"/>
</dbReference>
<feature type="transmembrane region" description="Helical" evidence="13">
    <location>
        <begin position="700"/>
        <end position="721"/>
    </location>
</feature>
<comment type="caution">
    <text evidence="15">The sequence shown here is derived from an EMBL/GenBank/DDBJ whole genome shotgun (WGS) entry which is preliminary data.</text>
</comment>
<dbReference type="Proteomes" id="UP000233597">
    <property type="component" value="Unassembled WGS sequence"/>
</dbReference>
<dbReference type="InterPro" id="IPR004014">
    <property type="entry name" value="ATPase_P-typ_cation-transptr_N"/>
</dbReference>
<keyword evidence="7" id="KW-0067">ATP-binding</keyword>
<accession>A0A2N3KWB0</accession>
<protein>
    <submittedName>
        <fullName evidence="15">Plasma-membrane proton-efflux P-type ATPase</fullName>
    </submittedName>
</protein>
<reference evidence="15 16" key="1">
    <citation type="submission" date="2017-09" db="EMBL/GenBank/DDBJ databases">
        <title>Biodiversity and function of Thalassospira species in the particle-attached aromatic-hydrocarbon-degrading consortia from the surface seawater of the South China Sea.</title>
        <authorList>
            <person name="Dong C."/>
            <person name="Liu R."/>
            <person name="Shao Z."/>
        </authorList>
    </citation>
    <scope>NUCLEOTIDE SEQUENCE [LARGE SCALE GENOMIC DNA]</scope>
    <source>
        <strain evidence="15 16">CSC1P2</strain>
    </source>
</reference>
<evidence type="ECO:0000256" key="9">
    <source>
        <dbReference type="ARBA" id="ARBA00022967"/>
    </source>
</evidence>
<dbReference type="Pfam" id="PF00690">
    <property type="entry name" value="Cation_ATPase_N"/>
    <property type="match status" value="1"/>
</dbReference>
<dbReference type="Pfam" id="PF00122">
    <property type="entry name" value="E1-E2_ATPase"/>
    <property type="match status" value="1"/>
</dbReference>
<evidence type="ECO:0000256" key="8">
    <source>
        <dbReference type="ARBA" id="ARBA00022842"/>
    </source>
</evidence>
<evidence type="ECO:0000256" key="3">
    <source>
        <dbReference type="ARBA" id="ARBA00022553"/>
    </source>
</evidence>
<evidence type="ECO:0000256" key="7">
    <source>
        <dbReference type="ARBA" id="ARBA00022840"/>
    </source>
</evidence>
<dbReference type="InterPro" id="IPR008250">
    <property type="entry name" value="ATPase_P-typ_transduc_dom_A_sf"/>
</dbReference>
<keyword evidence="10 13" id="KW-1133">Transmembrane helix</keyword>
<feature type="transmembrane region" description="Helical" evidence="13">
    <location>
        <begin position="296"/>
        <end position="316"/>
    </location>
</feature>
<dbReference type="InterPro" id="IPR059000">
    <property type="entry name" value="ATPase_P-type_domA"/>
</dbReference>
<comment type="similarity">
    <text evidence="2">Belongs to the cation transport ATPase (P-type) (TC 3.A.3) family. Type IIIA subfamily.</text>
</comment>
<feature type="domain" description="Cation-transporting P-type ATPase N-terminal" evidence="14">
    <location>
        <begin position="10"/>
        <end position="142"/>
    </location>
</feature>
<keyword evidence="5" id="KW-0479">Metal-binding</keyword>
<dbReference type="NCBIfam" id="TIGR01494">
    <property type="entry name" value="ATPase_P-type"/>
    <property type="match status" value="2"/>
</dbReference>
<dbReference type="GO" id="GO:0016020">
    <property type="term" value="C:membrane"/>
    <property type="evidence" value="ECO:0007669"/>
    <property type="project" value="UniProtKB-SubCell"/>
</dbReference>
<dbReference type="InterPro" id="IPR006534">
    <property type="entry name" value="P-type_ATPase_IIIA"/>
</dbReference>
<dbReference type="SUPFAM" id="SSF81653">
    <property type="entry name" value="Calcium ATPase, transduction domain A"/>
    <property type="match status" value="1"/>
</dbReference>
<feature type="transmembrane region" description="Helical" evidence="13">
    <location>
        <begin position="118"/>
        <end position="140"/>
    </location>
</feature>
<dbReference type="PROSITE" id="PS00154">
    <property type="entry name" value="ATPASE_E1_E2"/>
    <property type="match status" value="1"/>
</dbReference>
<dbReference type="OrthoDB" id="391538at2"/>
<dbReference type="PRINTS" id="PR00120">
    <property type="entry name" value="HATPASE"/>
</dbReference>
<dbReference type="FunFam" id="3.40.1110.10:FF:000005">
    <property type="entry name" value="Plasma membrane ATPase"/>
    <property type="match status" value="1"/>
</dbReference>
<dbReference type="RefSeq" id="WP_101265494.1">
    <property type="nucleotide sequence ID" value="NZ_NWTK01000004.1"/>
</dbReference>
<dbReference type="SFLD" id="SFLDF00027">
    <property type="entry name" value="p-type_atpase"/>
    <property type="match status" value="1"/>
</dbReference>
<evidence type="ECO:0000256" key="12">
    <source>
        <dbReference type="SAM" id="MobiDB-lite"/>
    </source>
</evidence>
<dbReference type="InterPro" id="IPR018303">
    <property type="entry name" value="ATPase_P-typ_P_site"/>
</dbReference>
<comment type="subcellular location">
    <subcellularLocation>
        <location evidence="1">Membrane</location>
        <topology evidence="1">Multi-pass membrane protein</topology>
    </subcellularLocation>
</comment>
<dbReference type="InterPro" id="IPR036412">
    <property type="entry name" value="HAD-like_sf"/>
</dbReference>
<feature type="transmembrane region" description="Helical" evidence="13">
    <location>
        <begin position="146"/>
        <end position="165"/>
    </location>
</feature>
<dbReference type="EMBL" id="NWTK01000004">
    <property type="protein sequence ID" value="PKR54763.1"/>
    <property type="molecule type" value="Genomic_DNA"/>
</dbReference>
<dbReference type="PANTHER" id="PTHR42861">
    <property type="entry name" value="CALCIUM-TRANSPORTING ATPASE"/>
    <property type="match status" value="1"/>
</dbReference>
<evidence type="ECO:0000256" key="13">
    <source>
        <dbReference type="SAM" id="Phobius"/>
    </source>
</evidence>
<keyword evidence="4 13" id="KW-0812">Transmembrane</keyword>
<dbReference type="Gene3D" id="1.20.1110.10">
    <property type="entry name" value="Calcium-transporting ATPase, transmembrane domain"/>
    <property type="match status" value="1"/>
</dbReference>
<dbReference type="PRINTS" id="PR00119">
    <property type="entry name" value="CATATPASE"/>
</dbReference>
<dbReference type="Pfam" id="PF00702">
    <property type="entry name" value="Hydrolase"/>
    <property type="match status" value="1"/>
</dbReference>
<feature type="transmembrane region" description="Helical" evidence="13">
    <location>
        <begin position="322"/>
        <end position="348"/>
    </location>
</feature>
<dbReference type="FunFam" id="3.40.50.1000:FF:000211">
    <property type="entry name" value="Plasma membrane ATPase"/>
    <property type="match status" value="1"/>
</dbReference>
<feature type="compositionally biased region" description="Polar residues" evidence="12">
    <location>
        <begin position="18"/>
        <end position="35"/>
    </location>
</feature>
<gene>
    <name evidence="15" type="ORF">COO20_08480</name>
</gene>
<dbReference type="NCBIfam" id="TIGR01647">
    <property type="entry name" value="ATPase-IIIA_H"/>
    <property type="match status" value="1"/>
</dbReference>
<evidence type="ECO:0000256" key="1">
    <source>
        <dbReference type="ARBA" id="ARBA00004141"/>
    </source>
</evidence>
<keyword evidence="8" id="KW-0460">Magnesium</keyword>
<dbReference type="SMART" id="SM00831">
    <property type="entry name" value="Cation_ATPase_N"/>
    <property type="match status" value="1"/>
</dbReference>
<evidence type="ECO:0000313" key="15">
    <source>
        <dbReference type="EMBL" id="PKR54763.1"/>
    </source>
</evidence>
<evidence type="ECO:0000256" key="11">
    <source>
        <dbReference type="ARBA" id="ARBA00023136"/>
    </source>
</evidence>
<dbReference type="SFLD" id="SFLDS00003">
    <property type="entry name" value="Haloacid_Dehalogenase"/>
    <property type="match status" value="1"/>
</dbReference>
<dbReference type="GO" id="GO:0005524">
    <property type="term" value="F:ATP binding"/>
    <property type="evidence" value="ECO:0007669"/>
    <property type="project" value="UniProtKB-KW"/>
</dbReference>
<dbReference type="SUPFAM" id="SSF56784">
    <property type="entry name" value="HAD-like"/>
    <property type="match status" value="1"/>
</dbReference>
<evidence type="ECO:0000256" key="5">
    <source>
        <dbReference type="ARBA" id="ARBA00022723"/>
    </source>
</evidence>
<feature type="compositionally biased region" description="Low complexity" evidence="12">
    <location>
        <begin position="36"/>
        <end position="75"/>
    </location>
</feature>
<dbReference type="InterPro" id="IPR023298">
    <property type="entry name" value="ATPase_P-typ_TM_dom_sf"/>
</dbReference>
<dbReference type="InterPro" id="IPR044492">
    <property type="entry name" value="P_typ_ATPase_HD_dom"/>
</dbReference>
<dbReference type="SFLD" id="SFLDG00002">
    <property type="entry name" value="C1.7:_P-type_atpase_like"/>
    <property type="match status" value="1"/>
</dbReference>
<keyword evidence="9" id="KW-1278">Translocase</keyword>
<evidence type="ECO:0000256" key="6">
    <source>
        <dbReference type="ARBA" id="ARBA00022741"/>
    </source>
</evidence>
<dbReference type="InterPro" id="IPR023214">
    <property type="entry name" value="HAD_sf"/>
</dbReference>
<dbReference type="SUPFAM" id="SSF81665">
    <property type="entry name" value="Calcium ATPase, transmembrane domain M"/>
    <property type="match status" value="1"/>
</dbReference>
<keyword evidence="11 13" id="KW-0472">Membrane</keyword>
<feature type="region of interest" description="Disordered" evidence="12">
    <location>
        <begin position="1"/>
        <end position="87"/>
    </location>
</feature>
<evidence type="ECO:0000256" key="2">
    <source>
        <dbReference type="ARBA" id="ARBA00008804"/>
    </source>
</evidence>
<dbReference type="Gene3D" id="2.70.150.10">
    <property type="entry name" value="Calcium-transporting ATPase, cytoplasmic transduction domain A"/>
    <property type="match status" value="1"/>
</dbReference>
<dbReference type="GO" id="GO:0046872">
    <property type="term" value="F:metal ion binding"/>
    <property type="evidence" value="ECO:0007669"/>
    <property type="project" value="UniProtKB-KW"/>
</dbReference>
<name>A0A2N3KWB0_9PROT</name>
<organism evidence="15 16">
    <name type="scientific">Thalassospira marina</name>
    <dbReference type="NCBI Taxonomy" id="2048283"/>
    <lineage>
        <taxon>Bacteria</taxon>
        <taxon>Pseudomonadati</taxon>
        <taxon>Pseudomonadota</taxon>
        <taxon>Alphaproteobacteria</taxon>
        <taxon>Rhodospirillales</taxon>
        <taxon>Thalassospiraceae</taxon>
        <taxon>Thalassospira</taxon>
    </lineage>
</organism>
<keyword evidence="6" id="KW-0547">Nucleotide-binding</keyword>
<sequence>MSDDLDGQDNNHARHPQKSTSPAPTSPNAQPSRNDPASPTVSSSPSSPTSSASTSTPSSASPVSNAASAASSGAPSSPPLENPTSLKLGLDSQTAQKRLATDGPNVIAEQTRNVWWKLVSYFWGPIPWMIEVAAILSAAVQHWADFAIILVMLLLNAGVGFWQEYKADNAIAALKNQLALSARVLRDGKWRDIPARDLVCGDIVSLRLGNIIPADARLVAGDYLAVDQSALTGESLPVDKKTGDDVYSGSIAKMGEMTAQITATGMNTYFGKTARLVQNAGNISHFQKAVLRIGNFLILSTIGLVAIILMVALFRGDPWFETVLFALILTVAAIPVALPAVLSVTMAVGAEKLARLKAIVSRLVAIEELAGIDILCSDKTGTLTQNRLTLGDPVILAAQGRDDLLLAAAMASRAEGGDAIDQAVMGGLGDAVIPSSWQTVAFHPFDPVSKRAEATIADGARQWQVAKGAPQVILKLVNPDASLSETVTHAVNDMASRGYRTIGVARRVLPAGDAEGADKMQAQGLGLKQDQGQGQWQFLGLLPLFDPPREDAAQTVREAAAMGVDIKMVTGDHEAIGRQIAMSLGMGSNILPADQAFGDGAPAINAVAIEQADGYARVFPEHKYAIVKELQDRGHIIGMTGDGVNDAPALKQADVGIAVSGATDAARAAADLVLTAPGLSVITTAIEEARRIFERMGSYATYRISETIRVLLFMTISILVFNFYPVTAVMIVLLALLNDFPIMMIAYDNAPVSPQPVRWDMATTLTMSCLLGVMGVVASFLLFWICENYLHLDRGMIQSLIFLKLLVAGHLTIYLTRNKGAIWHKPWPSLKLFVATEITQIIGTLAAVYGWFITPIGWKYALLIWAYALIWFVINSGAKILAYRLLSYRADRQARHVANVTQNLHSH</sequence>
<feature type="transmembrane region" description="Helical" evidence="13">
    <location>
        <begin position="828"/>
        <end position="852"/>
    </location>
</feature>
<dbReference type="Gene3D" id="3.40.1110.10">
    <property type="entry name" value="Calcium-transporting ATPase, cytoplasmic domain N"/>
    <property type="match status" value="1"/>
</dbReference>
<dbReference type="GO" id="GO:0008553">
    <property type="term" value="F:P-type proton-exporting transporter activity"/>
    <property type="evidence" value="ECO:0007669"/>
    <property type="project" value="InterPro"/>
</dbReference>
<keyword evidence="3" id="KW-0597">Phosphoprotein</keyword>
<dbReference type="Gene3D" id="3.40.50.1000">
    <property type="entry name" value="HAD superfamily/HAD-like"/>
    <property type="match status" value="1"/>
</dbReference>
<dbReference type="GO" id="GO:0120029">
    <property type="term" value="P:proton export across plasma membrane"/>
    <property type="evidence" value="ECO:0007669"/>
    <property type="project" value="InterPro"/>
</dbReference>
<feature type="transmembrane region" description="Helical" evidence="13">
    <location>
        <begin position="864"/>
        <end position="886"/>
    </location>
</feature>
<dbReference type="FunFam" id="2.70.150.10:FF:000042">
    <property type="entry name" value="Plasma membrane ATPase"/>
    <property type="match status" value="1"/>
</dbReference>
<feature type="transmembrane region" description="Helical" evidence="13">
    <location>
        <begin position="759"/>
        <end position="785"/>
    </location>
</feature>
<evidence type="ECO:0000256" key="10">
    <source>
        <dbReference type="ARBA" id="ARBA00022989"/>
    </source>
</evidence>
<evidence type="ECO:0000313" key="16">
    <source>
        <dbReference type="Proteomes" id="UP000233597"/>
    </source>
</evidence>
<dbReference type="AlphaFoldDB" id="A0A2N3KWB0"/>
<dbReference type="GO" id="GO:0016887">
    <property type="term" value="F:ATP hydrolysis activity"/>
    <property type="evidence" value="ECO:0007669"/>
    <property type="project" value="InterPro"/>
</dbReference>
<dbReference type="InterPro" id="IPR023299">
    <property type="entry name" value="ATPase_P-typ_cyto_dom_N"/>
</dbReference>